<keyword evidence="9" id="KW-1185">Reference proteome</keyword>
<evidence type="ECO:0000256" key="2">
    <source>
        <dbReference type="ARBA" id="ARBA00022574"/>
    </source>
</evidence>
<accession>A0ABD3FWS5</accession>
<dbReference type="Pfam" id="PF00400">
    <property type="entry name" value="WD40"/>
    <property type="match status" value="5"/>
</dbReference>
<evidence type="ECO:0000256" key="5">
    <source>
        <dbReference type="ARBA" id="ARBA00038344"/>
    </source>
</evidence>
<protein>
    <recommendedName>
        <fullName evidence="10">Denticleless protein</fullName>
    </recommendedName>
</protein>
<reference evidence="8 9" key="1">
    <citation type="submission" date="2024-09" db="EMBL/GenBank/DDBJ databases">
        <title>Genome sequencing and assembly of Phytophthora oleae, isolate VK10A, causative agent of rot of olive drupes.</title>
        <authorList>
            <person name="Conti Taguali S."/>
            <person name="Riolo M."/>
            <person name="La Spada F."/>
            <person name="Cacciola S.O."/>
            <person name="Dionisio G."/>
        </authorList>
    </citation>
    <scope>NUCLEOTIDE SEQUENCE [LARGE SCALE GENOMIC DNA]</scope>
    <source>
        <strain evidence="8 9">VK10A</strain>
    </source>
</reference>
<feature type="region of interest" description="Disordered" evidence="7">
    <location>
        <begin position="530"/>
        <end position="558"/>
    </location>
</feature>
<evidence type="ECO:0000256" key="1">
    <source>
        <dbReference type="ARBA" id="ARBA00004906"/>
    </source>
</evidence>
<dbReference type="AlphaFoldDB" id="A0ABD3FWS5"/>
<comment type="similarity">
    <text evidence="5">Belongs to the WD repeat cdt2 family.</text>
</comment>
<evidence type="ECO:0000256" key="4">
    <source>
        <dbReference type="ARBA" id="ARBA00022786"/>
    </source>
</evidence>
<proteinExistence type="inferred from homology"/>
<feature type="repeat" description="WD" evidence="6">
    <location>
        <begin position="382"/>
        <end position="402"/>
    </location>
</feature>
<feature type="compositionally biased region" description="Low complexity" evidence="7">
    <location>
        <begin position="576"/>
        <end position="588"/>
    </location>
</feature>
<dbReference type="InterPro" id="IPR001680">
    <property type="entry name" value="WD40_rpt"/>
</dbReference>
<dbReference type="PANTHER" id="PTHR22852:SF0">
    <property type="entry name" value="DENTICLELESS PROTEIN HOMOLOG"/>
    <property type="match status" value="1"/>
</dbReference>
<dbReference type="InterPro" id="IPR051865">
    <property type="entry name" value="WD-repeat_CDT2_adapter"/>
</dbReference>
<comment type="pathway">
    <text evidence="1">Protein modification; protein ubiquitination.</text>
</comment>
<dbReference type="PROSITE" id="PS50082">
    <property type="entry name" value="WD_REPEATS_2"/>
    <property type="match status" value="4"/>
</dbReference>
<evidence type="ECO:0000256" key="7">
    <source>
        <dbReference type="SAM" id="MobiDB-lite"/>
    </source>
</evidence>
<dbReference type="InterPro" id="IPR036322">
    <property type="entry name" value="WD40_repeat_dom_sf"/>
</dbReference>
<evidence type="ECO:0000256" key="3">
    <source>
        <dbReference type="ARBA" id="ARBA00022737"/>
    </source>
</evidence>
<keyword evidence="2 6" id="KW-0853">WD repeat</keyword>
<dbReference type="SMART" id="SM00320">
    <property type="entry name" value="WD40"/>
    <property type="match status" value="5"/>
</dbReference>
<feature type="compositionally biased region" description="Polar residues" evidence="7">
    <location>
        <begin position="221"/>
        <end position="237"/>
    </location>
</feature>
<feature type="repeat" description="WD" evidence="6">
    <location>
        <begin position="431"/>
        <end position="465"/>
    </location>
</feature>
<evidence type="ECO:0008006" key="10">
    <source>
        <dbReference type="Google" id="ProtNLM"/>
    </source>
</evidence>
<feature type="compositionally biased region" description="Basic residues" evidence="7">
    <location>
        <begin position="593"/>
        <end position="614"/>
    </location>
</feature>
<comment type="caution">
    <text evidence="8">The sequence shown here is derived from an EMBL/GenBank/DDBJ whole genome shotgun (WGS) entry which is preliminary data.</text>
</comment>
<dbReference type="EMBL" id="JBIMZQ010000006">
    <property type="protein sequence ID" value="KAL3670866.1"/>
    <property type="molecule type" value="Genomic_DNA"/>
</dbReference>
<sequence length="623" mass="67705">MANVTQQLSKLQLGTSRGRYRPSKRLYDTPTISINISSIYLQRSSLQRSLLSSLHCPAQNVLALGDGAEAPINGQTMGHLPSGPIFQIAYGCKTNLLVGVDEEGVVGIVDVATKRRKSRWMAHHNAVFDVIWTQDDAQVLTAAGDLDIRIWNVERAAQSSMTESTPVSTLRGHDMSVKCVRQAPDNANVFASGGRDGKVLLWDTRATSKPVASLENVHAEPTSSRASSPNVSFTSPIQKRRRRGAVSSTAPSPRSVTCVEFGSTGNDIVTAGAVDAVVKFWDLRRLGTGSSASRGKKKATVNLPVPVREISCSSREGARRGISSLAIHQGGSGGASRLLVNVLNDSIAVIDIGQTGTTSQDVRTVLRCSGHQASSFYNKATFSPEGNFIAASSVDGVVYVWDARVSASCDGALPSSTWTGVGVQRAPCLALKGHTNEVNGVSWSSRDFTQLASCSDDGTIRCWQVGGKREERCGNRLQETTGKAPGFELQMTLGHGSSDQTEKTEWTNWGEFLDQPDGYAYRVRGYKPVQVSRPSQPLSPRRHRVPLADKQRGSPLVTRHNTAPLLHPVHEISTAQQQPQQEPQDSQEPQPPQKRRSIKLRRKVKPSLRPKRAQRTLLELWGQ</sequence>
<dbReference type="InterPro" id="IPR019775">
    <property type="entry name" value="WD40_repeat_CS"/>
</dbReference>
<keyword evidence="3" id="KW-0677">Repeat</keyword>
<gene>
    <name evidence="8" type="ORF">V7S43_004051</name>
</gene>
<dbReference type="Proteomes" id="UP001632037">
    <property type="component" value="Unassembled WGS sequence"/>
</dbReference>
<dbReference type="Gene3D" id="2.130.10.10">
    <property type="entry name" value="YVTN repeat-like/Quinoprotein amine dehydrogenase"/>
    <property type="match status" value="3"/>
</dbReference>
<feature type="region of interest" description="Disordered" evidence="7">
    <location>
        <begin position="573"/>
        <end position="623"/>
    </location>
</feature>
<feature type="repeat" description="WD" evidence="6">
    <location>
        <begin position="170"/>
        <end position="212"/>
    </location>
</feature>
<dbReference type="SUPFAM" id="SSF50978">
    <property type="entry name" value="WD40 repeat-like"/>
    <property type="match status" value="1"/>
</dbReference>
<evidence type="ECO:0000313" key="8">
    <source>
        <dbReference type="EMBL" id="KAL3670866.1"/>
    </source>
</evidence>
<dbReference type="PROSITE" id="PS00678">
    <property type="entry name" value="WD_REPEATS_1"/>
    <property type="match status" value="2"/>
</dbReference>
<dbReference type="InterPro" id="IPR015943">
    <property type="entry name" value="WD40/YVTN_repeat-like_dom_sf"/>
</dbReference>
<evidence type="ECO:0000313" key="9">
    <source>
        <dbReference type="Proteomes" id="UP001632037"/>
    </source>
</evidence>
<feature type="repeat" description="WD" evidence="6">
    <location>
        <begin position="120"/>
        <end position="161"/>
    </location>
</feature>
<dbReference type="PROSITE" id="PS50294">
    <property type="entry name" value="WD_REPEATS_REGION"/>
    <property type="match status" value="3"/>
</dbReference>
<name>A0ABD3FWS5_9STRA</name>
<evidence type="ECO:0000256" key="6">
    <source>
        <dbReference type="PROSITE-ProRule" id="PRU00221"/>
    </source>
</evidence>
<keyword evidence="4" id="KW-0833">Ubl conjugation pathway</keyword>
<dbReference type="PANTHER" id="PTHR22852">
    <property type="entry name" value="LETHAL 2 DENTICLELESS PROTEIN RETINOIC ACID-REGULATED NUCLEAR MATRIX-ASSOCIATED PROTEIN"/>
    <property type="match status" value="1"/>
</dbReference>
<feature type="region of interest" description="Disordered" evidence="7">
    <location>
        <begin position="212"/>
        <end position="254"/>
    </location>
</feature>
<organism evidence="8 9">
    <name type="scientific">Phytophthora oleae</name>
    <dbReference type="NCBI Taxonomy" id="2107226"/>
    <lineage>
        <taxon>Eukaryota</taxon>
        <taxon>Sar</taxon>
        <taxon>Stramenopiles</taxon>
        <taxon>Oomycota</taxon>
        <taxon>Peronosporomycetes</taxon>
        <taxon>Peronosporales</taxon>
        <taxon>Peronosporaceae</taxon>
        <taxon>Phytophthora</taxon>
    </lineage>
</organism>